<dbReference type="EMBL" id="JAERQM010000001">
    <property type="protein sequence ID" value="MBU8542230.1"/>
    <property type="molecule type" value="Genomic_DNA"/>
</dbReference>
<proteinExistence type="predicted"/>
<organism evidence="1 2">
    <name type="scientific">Falsiroseomonas oleicola</name>
    <dbReference type="NCBI Taxonomy" id="2801474"/>
    <lineage>
        <taxon>Bacteria</taxon>
        <taxon>Pseudomonadati</taxon>
        <taxon>Pseudomonadota</taxon>
        <taxon>Alphaproteobacteria</taxon>
        <taxon>Acetobacterales</taxon>
        <taxon>Roseomonadaceae</taxon>
        <taxon>Falsiroseomonas</taxon>
    </lineage>
</organism>
<comment type="caution">
    <text evidence="1">The sequence shown here is derived from an EMBL/GenBank/DDBJ whole genome shotgun (WGS) entry which is preliminary data.</text>
</comment>
<gene>
    <name evidence="1" type="ORF">JJQ90_00850</name>
</gene>
<keyword evidence="2" id="KW-1185">Reference proteome</keyword>
<sequence length="194" mass="21453">MPLPEPEVPRVPLHRRQITLDGYQRTDGLFDIEAHLVDTKSYPFDNMDRGTLAPGDQLHGMWVRLTVDEAMMIHACEAVSDFTPYEICPKAAQSMSRLAGVSIGPGFNRAVKERVGGVLGCTHLREVMAQMATVAYQTIAPWKWRRDRARRAAAIAAGDTSEAPPPRRLPIGSCYAYAEDSPVVRRHREGGGAE</sequence>
<evidence type="ECO:0000313" key="1">
    <source>
        <dbReference type="EMBL" id="MBU8542230.1"/>
    </source>
</evidence>
<name>A0ABS6H4A1_9PROT</name>
<reference evidence="1 2" key="1">
    <citation type="submission" date="2021-01" db="EMBL/GenBank/DDBJ databases">
        <title>Roseomonas sp. nov, a bacterium isolated from an oil production mixture in Yumen Oilfield.</title>
        <authorList>
            <person name="Wu D."/>
        </authorList>
    </citation>
    <scope>NUCLEOTIDE SEQUENCE [LARGE SCALE GENOMIC DNA]</scope>
    <source>
        <strain evidence="1 2">ROY-5-3</strain>
    </source>
</reference>
<protein>
    <submittedName>
        <fullName evidence="1">DUF2889 domain-containing protein</fullName>
    </submittedName>
</protein>
<dbReference type="RefSeq" id="WP_216872585.1">
    <property type="nucleotide sequence ID" value="NZ_JAERQM010000001.1"/>
</dbReference>
<dbReference type="Proteomes" id="UP000689967">
    <property type="component" value="Unassembled WGS sequence"/>
</dbReference>
<dbReference type="InterPro" id="IPR021312">
    <property type="entry name" value="DUF2889"/>
</dbReference>
<evidence type="ECO:0000313" key="2">
    <source>
        <dbReference type="Proteomes" id="UP000689967"/>
    </source>
</evidence>
<dbReference type="Pfam" id="PF11136">
    <property type="entry name" value="DUF2889"/>
    <property type="match status" value="1"/>
</dbReference>
<accession>A0ABS6H4A1</accession>